<dbReference type="CDD" id="cd02020">
    <property type="entry name" value="CMPK"/>
    <property type="match status" value="1"/>
</dbReference>
<comment type="similarity">
    <text evidence="1 8">Belongs to the cytidylate kinase family. Type 1 subfamily.</text>
</comment>
<name>A0ABZ0RSA6_9BACT</name>
<feature type="compositionally biased region" description="Basic and acidic residues" evidence="9">
    <location>
        <begin position="163"/>
        <end position="186"/>
    </location>
</feature>
<gene>
    <name evidence="8 11" type="primary">cmk</name>
    <name evidence="11" type="ORF">SH580_11935</name>
</gene>
<organism evidence="11 12">
    <name type="scientific">Coraliomargarita algicola</name>
    <dbReference type="NCBI Taxonomy" id="3092156"/>
    <lineage>
        <taxon>Bacteria</taxon>
        <taxon>Pseudomonadati</taxon>
        <taxon>Verrucomicrobiota</taxon>
        <taxon>Opitutia</taxon>
        <taxon>Puniceicoccales</taxon>
        <taxon>Coraliomargaritaceae</taxon>
        <taxon>Coraliomargarita</taxon>
    </lineage>
</organism>
<feature type="domain" description="Cytidylate kinase" evidence="10">
    <location>
        <begin position="10"/>
        <end position="219"/>
    </location>
</feature>
<evidence type="ECO:0000256" key="1">
    <source>
        <dbReference type="ARBA" id="ARBA00009427"/>
    </source>
</evidence>
<keyword evidence="12" id="KW-1185">Reference proteome</keyword>
<comment type="catalytic activity">
    <reaction evidence="7 8">
        <text>CMP + ATP = CDP + ADP</text>
        <dbReference type="Rhea" id="RHEA:11600"/>
        <dbReference type="ChEBI" id="CHEBI:30616"/>
        <dbReference type="ChEBI" id="CHEBI:58069"/>
        <dbReference type="ChEBI" id="CHEBI:60377"/>
        <dbReference type="ChEBI" id="CHEBI:456216"/>
        <dbReference type="EC" id="2.7.4.25"/>
    </reaction>
</comment>
<accession>A0ABZ0RSA6</accession>
<dbReference type="InterPro" id="IPR003136">
    <property type="entry name" value="Cytidylate_kin"/>
</dbReference>
<dbReference type="RefSeq" id="WP_319835009.1">
    <property type="nucleotide sequence ID" value="NZ_CP138858.1"/>
</dbReference>
<dbReference type="SUPFAM" id="SSF52540">
    <property type="entry name" value="P-loop containing nucleoside triphosphate hydrolases"/>
    <property type="match status" value="1"/>
</dbReference>
<dbReference type="Proteomes" id="UP001324993">
    <property type="component" value="Chromosome"/>
</dbReference>
<keyword evidence="3 8" id="KW-0547">Nucleotide-binding</keyword>
<dbReference type="GO" id="GO:0016301">
    <property type="term" value="F:kinase activity"/>
    <property type="evidence" value="ECO:0007669"/>
    <property type="project" value="UniProtKB-KW"/>
</dbReference>
<keyword evidence="5 8" id="KW-0067">ATP-binding</keyword>
<evidence type="ECO:0000256" key="9">
    <source>
        <dbReference type="SAM" id="MobiDB-lite"/>
    </source>
</evidence>
<dbReference type="InterPro" id="IPR027417">
    <property type="entry name" value="P-loop_NTPase"/>
</dbReference>
<feature type="binding site" evidence="8">
    <location>
        <begin position="14"/>
        <end position="22"/>
    </location>
    <ligand>
        <name>ATP</name>
        <dbReference type="ChEBI" id="CHEBI:30616"/>
    </ligand>
</feature>
<keyword evidence="4 8" id="KW-0418">Kinase</keyword>
<proteinExistence type="inferred from homology"/>
<dbReference type="Pfam" id="PF02224">
    <property type="entry name" value="Cytidylate_kin"/>
    <property type="match status" value="1"/>
</dbReference>
<keyword evidence="2 8" id="KW-0808">Transferase</keyword>
<keyword evidence="8" id="KW-0963">Cytoplasm</keyword>
<protein>
    <recommendedName>
        <fullName evidence="8">Cytidylate kinase</fullName>
        <shortName evidence="8">CK</shortName>
        <ecNumber evidence="8">2.7.4.25</ecNumber>
    </recommendedName>
    <alternativeName>
        <fullName evidence="8">Cytidine monophosphate kinase</fullName>
        <shortName evidence="8">CMP kinase</shortName>
    </alternativeName>
</protein>
<evidence type="ECO:0000256" key="6">
    <source>
        <dbReference type="ARBA" id="ARBA00047615"/>
    </source>
</evidence>
<dbReference type="EMBL" id="CP138858">
    <property type="protein sequence ID" value="WPJ98208.1"/>
    <property type="molecule type" value="Genomic_DNA"/>
</dbReference>
<dbReference type="HAMAP" id="MF_00238">
    <property type="entry name" value="Cytidyl_kinase_type1"/>
    <property type="match status" value="1"/>
</dbReference>
<evidence type="ECO:0000256" key="3">
    <source>
        <dbReference type="ARBA" id="ARBA00022741"/>
    </source>
</evidence>
<sequence length="220" mass="23689">MSDSTQFKIIAMDGGAAVGKSSTSKGLATRLGLMHVDTGSHYRTLTYALLAAGADAGQPETIPQVLDTLRLSTEIEGRSARLGINGQVPADAEIRSPEVNANVSKFAAVPAVRQKLFDYQRSLAELAREHKYAGLIMEGRDIGSVIFPDAEHRFFLHADEATRSARRAKEGQTDSIAARDKMDSSRKTAPLVCPDGATQIDTGPHTLEEVIDKIATLIEK</sequence>
<evidence type="ECO:0000256" key="5">
    <source>
        <dbReference type="ARBA" id="ARBA00022840"/>
    </source>
</evidence>
<comment type="catalytic activity">
    <reaction evidence="6 8">
        <text>dCMP + ATP = dCDP + ADP</text>
        <dbReference type="Rhea" id="RHEA:25094"/>
        <dbReference type="ChEBI" id="CHEBI:30616"/>
        <dbReference type="ChEBI" id="CHEBI:57566"/>
        <dbReference type="ChEBI" id="CHEBI:58593"/>
        <dbReference type="ChEBI" id="CHEBI:456216"/>
        <dbReference type="EC" id="2.7.4.25"/>
    </reaction>
</comment>
<dbReference type="EC" id="2.7.4.25" evidence="8"/>
<evidence type="ECO:0000256" key="2">
    <source>
        <dbReference type="ARBA" id="ARBA00022679"/>
    </source>
</evidence>
<dbReference type="NCBIfam" id="TIGR00017">
    <property type="entry name" value="cmk"/>
    <property type="match status" value="1"/>
</dbReference>
<evidence type="ECO:0000256" key="8">
    <source>
        <dbReference type="HAMAP-Rule" id="MF_00238"/>
    </source>
</evidence>
<reference evidence="11 12" key="1">
    <citation type="submission" date="2023-11" db="EMBL/GenBank/DDBJ databases">
        <title>Coraliomargarita sp. nov., isolated from marine algae.</title>
        <authorList>
            <person name="Lee J.K."/>
            <person name="Baek J.H."/>
            <person name="Kim J.M."/>
            <person name="Choi D.G."/>
            <person name="Jeon C.O."/>
        </authorList>
    </citation>
    <scope>NUCLEOTIDE SEQUENCE [LARGE SCALE GENOMIC DNA]</scope>
    <source>
        <strain evidence="11 12">J2-16</strain>
    </source>
</reference>
<dbReference type="InterPro" id="IPR011994">
    <property type="entry name" value="Cytidylate_kinase_dom"/>
</dbReference>
<feature type="region of interest" description="Disordered" evidence="9">
    <location>
        <begin position="163"/>
        <end position="199"/>
    </location>
</feature>
<dbReference type="Gene3D" id="3.40.50.300">
    <property type="entry name" value="P-loop containing nucleotide triphosphate hydrolases"/>
    <property type="match status" value="1"/>
</dbReference>
<evidence type="ECO:0000313" key="12">
    <source>
        <dbReference type="Proteomes" id="UP001324993"/>
    </source>
</evidence>
<evidence type="ECO:0000256" key="4">
    <source>
        <dbReference type="ARBA" id="ARBA00022777"/>
    </source>
</evidence>
<evidence type="ECO:0000259" key="10">
    <source>
        <dbReference type="Pfam" id="PF02224"/>
    </source>
</evidence>
<evidence type="ECO:0000256" key="7">
    <source>
        <dbReference type="ARBA" id="ARBA00048478"/>
    </source>
</evidence>
<evidence type="ECO:0000313" key="11">
    <source>
        <dbReference type="EMBL" id="WPJ98208.1"/>
    </source>
</evidence>
<comment type="subcellular location">
    <subcellularLocation>
        <location evidence="8">Cytoplasm</location>
    </subcellularLocation>
</comment>